<dbReference type="FunFam" id="3.30.230.40:FF:000003">
    <property type="entry name" value="Imidazoleglycerol-phosphate dehydratase HisB"/>
    <property type="match status" value="1"/>
</dbReference>
<dbReference type="FunFam" id="3.30.230.40:FF:000001">
    <property type="entry name" value="Imidazoleglycerol-phosphate dehydratase HisB"/>
    <property type="match status" value="1"/>
</dbReference>
<dbReference type="PANTHER" id="PTHR23133">
    <property type="entry name" value="IMIDAZOLEGLYCEROL-PHOSPHATE DEHYDRATASE HIS7"/>
    <property type="match status" value="1"/>
</dbReference>
<dbReference type="PROSITE" id="PS00954">
    <property type="entry name" value="IGP_DEHYDRATASE_1"/>
    <property type="match status" value="1"/>
</dbReference>
<keyword evidence="6" id="KW-0963">Cytoplasm</keyword>
<gene>
    <name evidence="6 8" type="primary">hisB</name>
    <name evidence="8" type="ORF">ENI32_08770</name>
</gene>
<evidence type="ECO:0000313" key="8">
    <source>
        <dbReference type="EMBL" id="HEC57936.1"/>
    </source>
</evidence>
<evidence type="ECO:0000256" key="3">
    <source>
        <dbReference type="ARBA" id="ARBA00022605"/>
    </source>
</evidence>
<comment type="catalytic activity">
    <reaction evidence="6">
        <text>D-erythro-1-(imidazol-4-yl)glycerol 3-phosphate = 3-(imidazol-4-yl)-2-oxopropyl phosphate + H2O</text>
        <dbReference type="Rhea" id="RHEA:11040"/>
        <dbReference type="ChEBI" id="CHEBI:15377"/>
        <dbReference type="ChEBI" id="CHEBI:57766"/>
        <dbReference type="ChEBI" id="CHEBI:58278"/>
        <dbReference type="EC" id="4.2.1.19"/>
    </reaction>
</comment>
<dbReference type="Gene3D" id="3.30.230.40">
    <property type="entry name" value="Imidazole glycerol phosphate dehydratase, domain 1"/>
    <property type="match status" value="2"/>
</dbReference>
<name>A0A7J2S3A5_9EURY</name>
<dbReference type="CDD" id="cd07914">
    <property type="entry name" value="IGPD"/>
    <property type="match status" value="1"/>
</dbReference>
<dbReference type="NCBIfam" id="NF002111">
    <property type="entry name" value="PRK00951.2-1"/>
    <property type="match status" value="1"/>
</dbReference>
<dbReference type="GO" id="GO:0004424">
    <property type="term" value="F:imidazoleglycerol-phosphate dehydratase activity"/>
    <property type="evidence" value="ECO:0007669"/>
    <property type="project" value="UniProtKB-UniRule"/>
</dbReference>
<dbReference type="PROSITE" id="PS00955">
    <property type="entry name" value="IGP_DEHYDRATASE_2"/>
    <property type="match status" value="1"/>
</dbReference>
<feature type="region of interest" description="Disordered" evidence="7">
    <location>
        <begin position="184"/>
        <end position="204"/>
    </location>
</feature>
<dbReference type="GO" id="GO:0000105">
    <property type="term" value="P:L-histidine biosynthetic process"/>
    <property type="evidence" value="ECO:0007669"/>
    <property type="project" value="UniProtKB-UniRule"/>
</dbReference>
<dbReference type="AlphaFoldDB" id="A0A7J2S3A5"/>
<evidence type="ECO:0000256" key="5">
    <source>
        <dbReference type="ARBA" id="ARBA00023239"/>
    </source>
</evidence>
<protein>
    <recommendedName>
        <fullName evidence="2 6">Imidazoleglycerol-phosphate dehydratase</fullName>
        <shortName evidence="6">IGPD</shortName>
        <ecNumber evidence="6">4.2.1.19</ecNumber>
    </recommendedName>
</protein>
<keyword evidence="5 6" id="KW-0456">Lyase</keyword>
<comment type="subcellular location">
    <subcellularLocation>
        <location evidence="6">Cytoplasm</location>
    </subcellularLocation>
</comment>
<comment type="similarity">
    <text evidence="6">Belongs to the imidazoleglycerol-phosphate dehydratase family.</text>
</comment>
<organism evidence="8">
    <name type="scientific">Candidatus Syntropharchaeum butanivorans</name>
    <dbReference type="NCBI Taxonomy" id="1839936"/>
    <lineage>
        <taxon>Archaea</taxon>
        <taxon>Methanobacteriati</taxon>
        <taxon>Methanobacteriota</taxon>
        <taxon>Stenosarchaea group</taxon>
        <taxon>Methanomicrobia</taxon>
        <taxon>Methanosarcinales</taxon>
        <taxon>ANME-2 cluster</taxon>
        <taxon>Candidatus Syntropharchaeum</taxon>
    </lineage>
</organism>
<dbReference type="InterPro" id="IPR000807">
    <property type="entry name" value="ImidazoleglycerolP_deHydtase"/>
</dbReference>
<reference evidence="8" key="1">
    <citation type="journal article" date="2020" name="mSystems">
        <title>Genome- and Community-Level Interaction Insights into Carbon Utilization and Element Cycling Functions of Hydrothermarchaeota in Hydrothermal Sediment.</title>
        <authorList>
            <person name="Zhou Z."/>
            <person name="Liu Y."/>
            <person name="Xu W."/>
            <person name="Pan J."/>
            <person name="Luo Z.H."/>
            <person name="Li M."/>
        </authorList>
    </citation>
    <scope>NUCLEOTIDE SEQUENCE [LARGE SCALE GENOMIC DNA]</scope>
    <source>
        <strain evidence="8">HyVt-386</strain>
    </source>
</reference>
<dbReference type="UniPathway" id="UPA00031">
    <property type="reaction ID" value="UER00011"/>
</dbReference>
<dbReference type="InterPro" id="IPR020565">
    <property type="entry name" value="ImidazoleglycerP_deHydtase_CS"/>
</dbReference>
<dbReference type="Pfam" id="PF00475">
    <property type="entry name" value="IGPD"/>
    <property type="match status" value="1"/>
</dbReference>
<sequence length="204" mass="22198">MEGQRRSSLKRVTDETEIEIKLTIDGVGDSRINTGIPFFDHLLSSFATHGLFDLEVDASGDLEVDDHHTIEDLAIALGDAMRDALGDCRGIVRFADVAIPMDESYATCAIDIDGRGYVVFNGDFPTEKIGDKVSTENISHFFRTFGARAGINIHASVTGSNSHHMAEALFKALGVALDRATSIDPRKQGRIPSTKGMMDRREGA</sequence>
<dbReference type="SUPFAM" id="SSF54211">
    <property type="entry name" value="Ribosomal protein S5 domain 2-like"/>
    <property type="match status" value="2"/>
</dbReference>
<evidence type="ECO:0000256" key="4">
    <source>
        <dbReference type="ARBA" id="ARBA00023102"/>
    </source>
</evidence>
<dbReference type="EC" id="4.2.1.19" evidence="6"/>
<dbReference type="HAMAP" id="MF_00076">
    <property type="entry name" value="HisB"/>
    <property type="match status" value="1"/>
</dbReference>
<keyword evidence="3 6" id="KW-0028">Amino-acid biosynthesis</keyword>
<evidence type="ECO:0000256" key="2">
    <source>
        <dbReference type="ARBA" id="ARBA00016664"/>
    </source>
</evidence>
<evidence type="ECO:0000256" key="6">
    <source>
        <dbReference type="HAMAP-Rule" id="MF_00076"/>
    </source>
</evidence>
<keyword evidence="4 6" id="KW-0368">Histidine biosynthesis</keyword>
<comment type="pathway">
    <text evidence="1 6">Amino-acid biosynthesis; L-histidine biosynthesis; L-histidine from 5-phospho-alpha-D-ribose 1-diphosphate: step 6/9.</text>
</comment>
<comment type="caution">
    <text evidence="8">The sequence shown here is derived from an EMBL/GenBank/DDBJ whole genome shotgun (WGS) entry which is preliminary data.</text>
</comment>
<dbReference type="Proteomes" id="UP000885936">
    <property type="component" value="Unassembled WGS sequence"/>
</dbReference>
<dbReference type="EMBL" id="DRIE01000141">
    <property type="protein sequence ID" value="HEC57936.1"/>
    <property type="molecule type" value="Genomic_DNA"/>
</dbReference>
<evidence type="ECO:0000256" key="1">
    <source>
        <dbReference type="ARBA" id="ARBA00005047"/>
    </source>
</evidence>
<proteinExistence type="inferred from homology"/>
<evidence type="ECO:0000256" key="7">
    <source>
        <dbReference type="SAM" id="MobiDB-lite"/>
    </source>
</evidence>
<dbReference type="InterPro" id="IPR020568">
    <property type="entry name" value="Ribosomal_Su5_D2-typ_SF"/>
</dbReference>
<accession>A0A7J2S3A5</accession>
<dbReference type="InterPro" id="IPR038494">
    <property type="entry name" value="IGPD_sf"/>
</dbReference>
<dbReference type="NCBIfam" id="NF002114">
    <property type="entry name" value="PRK00951.2-4"/>
    <property type="match status" value="1"/>
</dbReference>
<dbReference type="GO" id="GO:0005737">
    <property type="term" value="C:cytoplasm"/>
    <property type="evidence" value="ECO:0007669"/>
    <property type="project" value="UniProtKB-SubCell"/>
</dbReference>
<dbReference type="PANTHER" id="PTHR23133:SF2">
    <property type="entry name" value="IMIDAZOLEGLYCEROL-PHOSPHATE DEHYDRATASE"/>
    <property type="match status" value="1"/>
</dbReference>